<dbReference type="Gene3D" id="6.10.340.10">
    <property type="match status" value="1"/>
</dbReference>
<feature type="transmembrane region" description="Helical" evidence="6">
    <location>
        <begin position="186"/>
        <end position="213"/>
    </location>
</feature>
<dbReference type="PANTHER" id="PTHR43531:SF11">
    <property type="entry name" value="METHYL-ACCEPTING CHEMOTAXIS PROTEIN 3"/>
    <property type="match status" value="1"/>
</dbReference>
<evidence type="ECO:0000256" key="1">
    <source>
        <dbReference type="ARBA" id="ARBA00004370"/>
    </source>
</evidence>
<evidence type="ECO:0000256" key="4">
    <source>
        <dbReference type="PROSITE-ProRule" id="PRU00284"/>
    </source>
</evidence>
<dbReference type="InterPro" id="IPR007891">
    <property type="entry name" value="CHASE3"/>
</dbReference>
<evidence type="ECO:0000313" key="10">
    <source>
        <dbReference type="Proteomes" id="UP000532936"/>
    </source>
</evidence>
<keyword evidence="6" id="KW-0472">Membrane</keyword>
<evidence type="ECO:0000259" key="8">
    <source>
        <dbReference type="PROSITE" id="PS50885"/>
    </source>
</evidence>
<dbReference type="PANTHER" id="PTHR43531">
    <property type="entry name" value="PROTEIN ICFG"/>
    <property type="match status" value="1"/>
</dbReference>
<dbReference type="GO" id="GO:0006935">
    <property type="term" value="P:chemotaxis"/>
    <property type="evidence" value="ECO:0007669"/>
    <property type="project" value="UniProtKB-KW"/>
</dbReference>
<gene>
    <name evidence="9" type="ORF">GGR11_001698</name>
</gene>
<sequence length="652" mass="68721">MKFTENMPVGRKLFSAFALVLVAIAVMGAVVVTNLLALQSAGEARSTENAMTRATAEAEFYLARQENAYRGYLLSQDPYYIERLEAHRAKFIAALEEERAGLPADRTAPIDRAIQANAEWYKNVVQVGQVLVREGRVDEAENMVGREGVADTYIAPAEEAVDELKAANDAALVVTRDAQETATKNAMLAVMIGLVSVLLLSLAVGFGVTRAIVRPTMSMIGYMQKLMAGDTSIQIVGADRKDEFGKMGQAIVAFRDAAVEKIRIEAEAASTRSMSENERLANEAEKARIAEEDRVALTALADGLAAMSNGDLTHRFTAEVAPRAEKLKTDFNTAIAQLQQAMSVVLSNVAGIRSGAGEISQAADDLSRRTEQQAASLEETAAALDEITATVNKTASGARQASDVVQAAKGDAETSGVIVRDAVSAMQAIEGSSAQINQIIGVIDEIAFQTNLLALNAGVEAARAGEAGRGFAVVASEVRALAQRSAEAAKEIKTLISASTTQVGSGVKLVGQTGEALQRIVDRVAEIDGLVTEIAASAQEQAVGLAQVNTAVNQMDQVTQQNAAMVEQSTAASHSLAQEAEALQTSVAQFKVGQGSEGHAAPSRRSPAPARPAPAHQAAPKPVNRMIQALKTVGRGGAALKVEADPEGWEEF</sequence>
<evidence type="ECO:0000259" key="7">
    <source>
        <dbReference type="PROSITE" id="PS50111"/>
    </source>
</evidence>
<dbReference type="AlphaFoldDB" id="A0A7W6EZT4"/>
<dbReference type="CDD" id="cd11386">
    <property type="entry name" value="MCP_signal"/>
    <property type="match status" value="1"/>
</dbReference>
<dbReference type="PROSITE" id="PS50111">
    <property type="entry name" value="CHEMOTAXIS_TRANSDUC_2"/>
    <property type="match status" value="1"/>
</dbReference>
<dbReference type="SMART" id="SM00283">
    <property type="entry name" value="MA"/>
    <property type="match status" value="1"/>
</dbReference>
<dbReference type="Proteomes" id="UP000532936">
    <property type="component" value="Unassembled WGS sequence"/>
</dbReference>
<feature type="domain" description="HAMP" evidence="8">
    <location>
        <begin position="296"/>
        <end position="343"/>
    </location>
</feature>
<proteinExistence type="inferred from homology"/>
<dbReference type="Gene3D" id="1.10.287.950">
    <property type="entry name" value="Methyl-accepting chemotaxis protein"/>
    <property type="match status" value="1"/>
</dbReference>
<dbReference type="Pfam" id="PF05227">
    <property type="entry name" value="CHASE3"/>
    <property type="match status" value="1"/>
</dbReference>
<dbReference type="FunFam" id="1.10.287.950:FF:000001">
    <property type="entry name" value="Methyl-accepting chemotaxis sensory transducer"/>
    <property type="match status" value="1"/>
</dbReference>
<name>A0A7W6EZT4_9CAUL</name>
<feature type="compositionally biased region" description="Low complexity" evidence="5">
    <location>
        <begin position="599"/>
        <end position="620"/>
    </location>
</feature>
<protein>
    <submittedName>
        <fullName evidence="9">Methyl-accepting chemotaxis protein</fullName>
    </submittedName>
</protein>
<keyword evidence="2" id="KW-0145">Chemotaxis</keyword>
<dbReference type="InterPro" id="IPR051310">
    <property type="entry name" value="MCP_chemotaxis"/>
</dbReference>
<dbReference type="PROSITE" id="PS50885">
    <property type="entry name" value="HAMP"/>
    <property type="match status" value="2"/>
</dbReference>
<evidence type="ECO:0000256" key="3">
    <source>
        <dbReference type="ARBA" id="ARBA00029447"/>
    </source>
</evidence>
<dbReference type="EMBL" id="JACIDA010000001">
    <property type="protein sequence ID" value="MBB3872184.1"/>
    <property type="molecule type" value="Genomic_DNA"/>
</dbReference>
<evidence type="ECO:0000256" key="6">
    <source>
        <dbReference type="SAM" id="Phobius"/>
    </source>
</evidence>
<keyword evidence="4" id="KW-0807">Transducer</keyword>
<organism evidence="9 10">
    <name type="scientific">Brevundimonas mediterranea</name>
    <dbReference type="NCBI Taxonomy" id="74329"/>
    <lineage>
        <taxon>Bacteria</taxon>
        <taxon>Pseudomonadati</taxon>
        <taxon>Pseudomonadota</taxon>
        <taxon>Alphaproteobacteria</taxon>
        <taxon>Caulobacterales</taxon>
        <taxon>Caulobacteraceae</taxon>
        <taxon>Brevundimonas</taxon>
    </lineage>
</organism>
<dbReference type="InterPro" id="IPR003660">
    <property type="entry name" value="HAMP_dom"/>
</dbReference>
<dbReference type="GO" id="GO:0007165">
    <property type="term" value="P:signal transduction"/>
    <property type="evidence" value="ECO:0007669"/>
    <property type="project" value="UniProtKB-KW"/>
</dbReference>
<dbReference type="Pfam" id="PF00015">
    <property type="entry name" value="MCPsignal"/>
    <property type="match status" value="1"/>
</dbReference>
<accession>A0A7W6EZT4</accession>
<dbReference type="InterPro" id="IPR004090">
    <property type="entry name" value="Chemotax_Me-accpt_rcpt"/>
</dbReference>
<dbReference type="SUPFAM" id="SSF158472">
    <property type="entry name" value="HAMP domain-like"/>
    <property type="match status" value="1"/>
</dbReference>
<feature type="domain" description="Methyl-accepting transducer" evidence="7">
    <location>
        <begin position="348"/>
        <end position="577"/>
    </location>
</feature>
<dbReference type="PRINTS" id="PR00260">
    <property type="entry name" value="CHEMTRNSDUCR"/>
</dbReference>
<dbReference type="GO" id="GO:0004888">
    <property type="term" value="F:transmembrane signaling receptor activity"/>
    <property type="evidence" value="ECO:0007669"/>
    <property type="project" value="InterPro"/>
</dbReference>
<comment type="similarity">
    <text evidence="3">Belongs to the methyl-accepting chemotaxis (MCP) protein family.</text>
</comment>
<dbReference type="SUPFAM" id="SSF58104">
    <property type="entry name" value="Methyl-accepting chemotaxis protein (MCP) signaling domain"/>
    <property type="match status" value="1"/>
</dbReference>
<keyword evidence="6" id="KW-1133">Transmembrane helix</keyword>
<dbReference type="Pfam" id="PF00672">
    <property type="entry name" value="HAMP"/>
    <property type="match status" value="1"/>
</dbReference>
<dbReference type="InterPro" id="IPR004089">
    <property type="entry name" value="MCPsignal_dom"/>
</dbReference>
<feature type="domain" description="HAMP" evidence="8">
    <location>
        <begin position="210"/>
        <end position="263"/>
    </location>
</feature>
<evidence type="ECO:0000256" key="5">
    <source>
        <dbReference type="SAM" id="MobiDB-lite"/>
    </source>
</evidence>
<keyword evidence="6" id="KW-0812">Transmembrane</keyword>
<comment type="subcellular location">
    <subcellularLocation>
        <location evidence="1">Membrane</location>
    </subcellularLocation>
</comment>
<dbReference type="GO" id="GO:0005886">
    <property type="term" value="C:plasma membrane"/>
    <property type="evidence" value="ECO:0007669"/>
    <property type="project" value="TreeGrafter"/>
</dbReference>
<evidence type="ECO:0000313" key="9">
    <source>
        <dbReference type="EMBL" id="MBB3872184.1"/>
    </source>
</evidence>
<reference evidence="9 10" key="1">
    <citation type="submission" date="2020-08" db="EMBL/GenBank/DDBJ databases">
        <title>Genomic Encyclopedia of Type Strains, Phase IV (KMG-IV): sequencing the most valuable type-strain genomes for metagenomic binning, comparative biology and taxonomic classification.</title>
        <authorList>
            <person name="Goeker M."/>
        </authorList>
    </citation>
    <scope>NUCLEOTIDE SEQUENCE [LARGE SCALE GENOMIC DNA]</scope>
    <source>
        <strain evidence="9 10">DSM 14878</strain>
    </source>
</reference>
<feature type="region of interest" description="Disordered" evidence="5">
    <location>
        <begin position="592"/>
        <end position="623"/>
    </location>
</feature>
<evidence type="ECO:0000256" key="2">
    <source>
        <dbReference type="ARBA" id="ARBA00022500"/>
    </source>
</evidence>
<comment type="caution">
    <text evidence="9">The sequence shown here is derived from an EMBL/GenBank/DDBJ whole genome shotgun (WGS) entry which is preliminary data.</text>
</comment>